<keyword evidence="27" id="KW-1185">Reference proteome</keyword>
<evidence type="ECO:0000256" key="1">
    <source>
        <dbReference type="ARBA" id="ARBA00004651"/>
    </source>
</evidence>
<feature type="domain" description="Ion transport" evidence="23">
    <location>
        <begin position="476"/>
        <end position="705"/>
    </location>
</feature>
<comment type="function">
    <text evidence="20">Mediates the voltage-dependent sodium ion permeability of excitable membranes. Assuming opened or closed conformations in response to the voltage difference across the membrane, the protein forms a sodium-selective channel through which Na(+) ions may pass in accordance with their electrochemical gradient.</text>
</comment>
<evidence type="ECO:0000256" key="11">
    <source>
        <dbReference type="ARBA" id="ARBA00023136"/>
    </source>
</evidence>
<evidence type="ECO:0000256" key="14">
    <source>
        <dbReference type="ARBA" id="ARBA00023201"/>
    </source>
</evidence>
<dbReference type="GO" id="GO:0019228">
    <property type="term" value="P:neuronal action potential"/>
    <property type="evidence" value="ECO:0007669"/>
    <property type="project" value="TreeGrafter"/>
</dbReference>
<dbReference type="Gene3D" id="1.20.5.1190">
    <property type="entry name" value="iswi atpase"/>
    <property type="match status" value="1"/>
</dbReference>
<feature type="region of interest" description="Disordered" evidence="22">
    <location>
        <begin position="26"/>
        <end position="50"/>
    </location>
</feature>
<keyword evidence="13" id="KW-0325">Glycoprotein</keyword>
<dbReference type="FunFam" id="1.10.238.10:FF:000002">
    <property type="entry name" value="Sodium channel protein"/>
    <property type="match status" value="1"/>
</dbReference>
<feature type="region of interest" description="Disordered" evidence="22">
    <location>
        <begin position="778"/>
        <end position="846"/>
    </location>
</feature>
<dbReference type="PRINTS" id="PR00170">
    <property type="entry name" value="NACHANNEL"/>
</dbReference>
<evidence type="ECO:0000256" key="8">
    <source>
        <dbReference type="ARBA" id="ARBA00022989"/>
    </source>
</evidence>
<evidence type="ECO:0000256" key="2">
    <source>
        <dbReference type="ARBA" id="ARBA00022448"/>
    </source>
</evidence>
<evidence type="ECO:0000256" key="7">
    <source>
        <dbReference type="ARBA" id="ARBA00022882"/>
    </source>
</evidence>
<evidence type="ECO:0000256" key="4">
    <source>
        <dbReference type="ARBA" id="ARBA00022475"/>
    </source>
</evidence>
<evidence type="ECO:0000256" key="19">
    <source>
        <dbReference type="ARBA" id="ARBA00064899"/>
    </source>
</evidence>
<dbReference type="FunFam" id="1.20.120.350:FF:000036">
    <property type="entry name" value="Voltage-dependent sodium channel SCN10A"/>
    <property type="match status" value="1"/>
</dbReference>
<feature type="domain" description="Ion transport" evidence="23">
    <location>
        <begin position="110"/>
        <end position="389"/>
    </location>
</feature>
<feature type="transmembrane region" description="Helical" evidence="20">
    <location>
        <begin position="507"/>
        <end position="530"/>
    </location>
</feature>
<evidence type="ECO:0000256" key="6">
    <source>
        <dbReference type="ARBA" id="ARBA00022737"/>
    </source>
</evidence>
<dbReference type="CDD" id="cd13433">
    <property type="entry name" value="Na_channel_gate"/>
    <property type="match status" value="1"/>
</dbReference>
<reference evidence="26" key="1">
    <citation type="submission" date="2025-08" db="UniProtKB">
        <authorList>
            <consortium name="Ensembl"/>
        </authorList>
    </citation>
    <scope>IDENTIFICATION</scope>
</reference>
<feature type="transmembrane region" description="Helical" evidence="20">
    <location>
        <begin position="887"/>
        <end position="906"/>
    </location>
</feature>
<dbReference type="PANTHER" id="PTHR10037">
    <property type="entry name" value="VOLTAGE-GATED CATION CHANNEL CALCIUM AND SODIUM"/>
    <property type="match status" value="1"/>
</dbReference>
<feature type="transmembrane region" description="Helical" evidence="20">
    <location>
        <begin position="1276"/>
        <end position="1296"/>
    </location>
</feature>
<keyword evidence="3 20" id="KW-0894">Sodium channel</keyword>
<feature type="transmembrane region" description="Helical" evidence="20">
    <location>
        <begin position="477"/>
        <end position="495"/>
    </location>
</feature>
<gene>
    <name evidence="26" type="primary">scn4ab</name>
</gene>
<evidence type="ECO:0000256" key="10">
    <source>
        <dbReference type="ARBA" id="ARBA00023065"/>
    </source>
</evidence>
<feature type="domain" description="Sodium ion transport-associated" evidence="24">
    <location>
        <begin position="713"/>
        <end position="765"/>
    </location>
</feature>
<feature type="compositionally biased region" description="Polar residues" evidence="22">
    <location>
        <begin position="807"/>
        <end position="825"/>
    </location>
</feature>
<keyword evidence="9 20" id="KW-0915">Sodium</keyword>
<evidence type="ECO:0000256" key="20">
    <source>
        <dbReference type="RuleBase" id="RU361132"/>
    </source>
</evidence>
<dbReference type="Proteomes" id="UP000472260">
    <property type="component" value="Unassembled WGS sequence"/>
</dbReference>
<evidence type="ECO:0000256" key="5">
    <source>
        <dbReference type="ARBA" id="ARBA00022692"/>
    </source>
</evidence>
<keyword evidence="4" id="KW-1003">Cell membrane</keyword>
<evidence type="ECO:0000256" key="17">
    <source>
        <dbReference type="ARBA" id="ARBA00038083"/>
    </source>
</evidence>
<dbReference type="FunFam" id="1.20.120.350:FF:000004">
    <property type="entry name" value="Sodium channel protein"/>
    <property type="match status" value="1"/>
</dbReference>
<feature type="transmembrane region" description="Helical" evidence="20">
    <location>
        <begin position="1246"/>
        <end position="1264"/>
    </location>
</feature>
<dbReference type="InterPro" id="IPR027359">
    <property type="entry name" value="Volt_channel_dom_sf"/>
</dbReference>
<dbReference type="InterPro" id="IPR005821">
    <property type="entry name" value="Ion_trans_dom"/>
</dbReference>
<evidence type="ECO:0000256" key="15">
    <source>
        <dbReference type="ARBA" id="ARBA00023303"/>
    </source>
</evidence>
<keyword evidence="11 20" id="KW-0472">Membrane</keyword>
<dbReference type="FunFam" id="1.20.120.350:FF:000003">
    <property type="entry name" value="Voltage-dependent sodium channel"/>
    <property type="match status" value="1"/>
</dbReference>
<feature type="transmembrane region" description="Helical" evidence="20">
    <location>
        <begin position="1433"/>
        <end position="1459"/>
    </location>
</feature>
<dbReference type="FunFam" id="1.10.287.70:FF:000001">
    <property type="entry name" value="Sodium channel protein"/>
    <property type="match status" value="1"/>
</dbReference>
<keyword evidence="10 20" id="KW-0406">Ion transport</keyword>
<feature type="transmembrane region" description="Helical" evidence="20">
    <location>
        <begin position="955"/>
        <end position="975"/>
    </location>
</feature>
<feature type="compositionally biased region" description="Acidic residues" evidence="22">
    <location>
        <begin position="833"/>
        <end position="845"/>
    </location>
</feature>
<evidence type="ECO:0000259" key="24">
    <source>
        <dbReference type="Pfam" id="PF06512"/>
    </source>
</evidence>
<dbReference type="GO" id="GO:0001518">
    <property type="term" value="C:voltage-gated sodium channel complex"/>
    <property type="evidence" value="ECO:0007669"/>
    <property type="project" value="UniProtKB-UniRule"/>
</dbReference>
<keyword evidence="12" id="KW-1015">Disulfide bond</keyword>
<dbReference type="SUPFAM" id="SSF81324">
    <property type="entry name" value="Voltage-gated potassium channels"/>
    <property type="match status" value="4"/>
</dbReference>
<dbReference type="Gene3D" id="1.20.120.350">
    <property type="entry name" value="Voltage-gated potassium channels. Chain C"/>
    <property type="match status" value="4"/>
</dbReference>
<keyword evidence="8 20" id="KW-1133">Transmembrane helix</keyword>
<feature type="transmembrane region" description="Helical" evidence="20">
    <location>
        <begin position="927"/>
        <end position="949"/>
    </location>
</feature>
<dbReference type="InterPro" id="IPR001696">
    <property type="entry name" value="Na_channel_asu"/>
</dbReference>
<protein>
    <recommendedName>
        <fullName evidence="20">Sodium channel protein</fullName>
    </recommendedName>
</protein>
<comment type="function">
    <text evidence="18">Pore-forming subunit of a voltage-gated sodium (Nav) channel that directly mediates the depolarizing phase of action potentials in excitable membranes. Navs, also called VGSCs (voltage-gated sodium channels) or VDSCs (voltage-dependent sodium channels), operate by switching between closed and open conformations depending on the voltage difference across the membrane. In the open conformation they allow Na(+) ions to selectively pass through the pore, along their electrochemical gradient. The influx of Na+ ions provokes membrane depolarization, initiating the propagation of electrical signals throughout cells and tissues.</text>
</comment>
<dbReference type="GO" id="GO:0005248">
    <property type="term" value="F:voltage-gated sodium channel activity"/>
    <property type="evidence" value="ECO:0007669"/>
    <property type="project" value="InterPro"/>
</dbReference>
<dbReference type="FunFam" id="1.10.287.70:FF:000049">
    <property type="entry name" value="Voltage-dependent sodium channel 2"/>
    <property type="match status" value="1"/>
</dbReference>
<evidence type="ECO:0000313" key="26">
    <source>
        <dbReference type="Ensembl" id="ENSSANP00000070094.1"/>
    </source>
</evidence>
<evidence type="ECO:0000259" key="23">
    <source>
        <dbReference type="Pfam" id="PF00520"/>
    </source>
</evidence>
<keyword evidence="14 20" id="KW-0739">Sodium transport</keyword>
<feature type="domain" description="Ion transport" evidence="23">
    <location>
        <begin position="1215"/>
        <end position="1469"/>
    </location>
</feature>
<feature type="domain" description="Sodium ion transport-associated" evidence="24">
    <location>
        <begin position="772"/>
        <end position="881"/>
    </location>
</feature>
<dbReference type="InterPro" id="IPR043203">
    <property type="entry name" value="VGCC_Ca_Na"/>
</dbReference>
<sequence>MAPPILVGADVFHPFTLESLAEIERQMAEEATEQEQMKASNIEVPEEDLPKPSSDLEAGKVLPFIYGDPPPNLLNVPLEELDPFYKAKKTFIVVTKGNTIFRFNAEPACYILTWSKIVEYVFTGIYTFEALVKVLSRGFCRGDFTFLRDPWNWLDFMVITMAYVTEFVDLGNISALRTFRVLRALKTITVIPGLKTIVGALIQSVKKLADVMILTVFCLSVFALIGLQLFMGNLRQKCVKSFDWSNSDNLTMLFNHTDINGTETANSTFNFQEYIENPENYYYVPGHMDPLLCGNSSDAGKCPEGYTCLKAGPNPNYGYTSYDSFAWAFLALFRLMTQDFWENLFQLTLRAAGKTYMIFFVVIIFLGSFYLINLILAVVAMAYAEQNEATIAEAKEKEEEYAKILEQLKKQAEVCHTCKLPSLEKPSAVSTTDYLEDIQRPCPPCWYKFADIFLKWDCCLPWVKFKKFICLIVMDPFVDLGITICIVLNTVFMAMEHYPMTPHFEHMLTVGNLVFTGIFTAEMVLKLIALDPYYYFQVGWNIFDSIIVTMSLVELGLANVQGLSVLRSFRLMRVFKLAKSWPTLNMLIKIIGNSVGALGNLTLVLAIIVFIFAVVGMQLFGKSYRDCVCKISADCELPRWHMTDFFHSFLIIFRILCGEWIETMWDCMEVADQGMCIVVFMMVMVIGNLVLNLFLALLLSSFSGDNLSASDDDGEMNNLQIAVARMTRGIDWVKAFVIGHLTQCLGLKPKEEGVKANKEIDSKVATMNSSLSVIKVPIANGESDDDDDGNSSSEDEDKEDVNKNSKVMFSSGQKTDGDESSTCSTVDKPPEVVEVEEEEEEDSTVPEDCYTENCIRRCPCLELDVTQVKGKAWWNFRKTCFSIVEHSYFETFIIFMILLSSGALAFEDIYSEQRRMIKIILEYADQVFTYVFVIEMLLKWVAYGFKVYFTNAWCWLDFLIVDVSLISLTANILGYSELGAIKSLRTLRALRPLRALSRFEGMRVVVNALVGAIPSIFNVLLVCLIFWLIFSIMGVNLFAGKFYYCFNSTSEEVFPITQVNNKSECLELTEADLNVRWMNMKVTFDNVGMGYLSLLQVATFKGWMDIMYSSVDSREVTLISVEMQPDYETNLYMYIYFVIFIIFGSFFTLNLFIGVIIDNFNQQKAKIRGTDIFMTEEQKKYYNAMKKLGSKKPQKPIPRPTNCFQGLVFDLVTKQFFDIFIMVMICLNMVTMMVETDDQSEEKEHILFLINLVFIVLFTGECILKIIALRYHYFSIGWNIFDFVVVILSITGLLLADLIEKYFVSPTLFRVIRLARIGRVLRLIRGAKGIRTLLFALMMSLPALFNIGLLLFLIMFIFSIFGMSNFGYVKKEAGIDDMFNFETFGNSIICLFMITTSAGWDGLLAPILNSPPDCDPDVENPGSPVRGNCGSPAVGIVFFCSYIVMSFLVVVNMYIAIILENFNVATEESSDPLCEDDFEMFYETWEKFDPTASQFIAYSRLSEFCDTLKDPLRIPKPNTLKLITMDLPMVPGDKIYCLDILLALTTEVLGDSDQMDGMKATMEEKFMANNPSKVSYEPITSTLRRKQEEVAALTIQSAYRKHVLKRGLKHASYMYREKMNSKRQGEEAPEKVGMIAKKMSHLYGDQAIEDDIPMSFSFSQRGKLQYGVKRPSVRVQSDVVLHSAPFPIPDSSTAAENWRESIV</sequence>
<comment type="subcellular location">
    <subcellularLocation>
        <location evidence="1 20">Cell membrane</location>
        <topology evidence="1 20">Multi-pass membrane protein</topology>
    </subcellularLocation>
</comment>
<dbReference type="InterPro" id="IPR044564">
    <property type="entry name" value="Na_chnl_inactivation_gate"/>
</dbReference>
<dbReference type="Ensembl" id="ENSSANT00000074521.1">
    <property type="protein sequence ID" value="ENSSANP00000070094.1"/>
    <property type="gene ID" value="ENSSANG00000034189.1"/>
</dbReference>
<keyword evidence="5 20" id="KW-0812">Transmembrane</keyword>
<reference evidence="26" key="2">
    <citation type="submission" date="2025-09" db="UniProtKB">
        <authorList>
            <consortium name="Ensembl"/>
        </authorList>
    </citation>
    <scope>IDENTIFICATION</scope>
</reference>
<proteinExistence type="inferred from homology"/>
<keyword evidence="15 20" id="KW-0407">Ion channel</keyword>
<feature type="transmembrane region" description="Helical" evidence="20">
    <location>
        <begin position="677"/>
        <end position="699"/>
    </location>
</feature>
<dbReference type="FunFam" id="1.20.120.350:FF:000002">
    <property type="entry name" value="Sodium channel protein"/>
    <property type="match status" value="1"/>
</dbReference>
<comment type="caution">
    <text evidence="20">Lacks conserved residue(s) required for the propagation of feature annotation.</text>
</comment>
<evidence type="ECO:0000256" key="9">
    <source>
        <dbReference type="ARBA" id="ARBA00023053"/>
    </source>
</evidence>
<feature type="domain" description="Ion transport" evidence="23">
    <location>
        <begin position="886"/>
        <end position="1165"/>
    </location>
</feature>
<dbReference type="Gene3D" id="1.10.287.70">
    <property type="match status" value="4"/>
</dbReference>
<dbReference type="Pfam" id="PF00520">
    <property type="entry name" value="Ion_trans"/>
    <property type="match status" value="4"/>
</dbReference>
<evidence type="ECO:0000256" key="13">
    <source>
        <dbReference type="ARBA" id="ARBA00023180"/>
    </source>
</evidence>
<keyword evidence="6" id="KW-0677">Repeat</keyword>
<evidence type="ECO:0000256" key="12">
    <source>
        <dbReference type="ARBA" id="ARBA00023157"/>
    </source>
</evidence>
<dbReference type="Pfam" id="PF24609">
    <property type="entry name" value="IQ_SCN5A_C"/>
    <property type="match status" value="1"/>
</dbReference>
<keyword evidence="21" id="KW-0175">Coiled coil</keyword>
<evidence type="ECO:0000256" key="21">
    <source>
        <dbReference type="SAM" id="Coils"/>
    </source>
</evidence>
<comment type="catalytic activity">
    <reaction evidence="16">
        <text>Na(+)(in) = Na(+)(out)</text>
        <dbReference type="Rhea" id="RHEA:34963"/>
        <dbReference type="ChEBI" id="CHEBI:29101"/>
    </reaction>
</comment>
<dbReference type="InterPro" id="IPR010526">
    <property type="entry name" value="Na_trans_assoc_dom"/>
</dbReference>
<feature type="coiled-coil region" evidence="21">
    <location>
        <begin position="380"/>
        <end position="414"/>
    </location>
</feature>
<comment type="similarity">
    <text evidence="17">Belongs to the sodium channel (TC 1.A.1.10) family. Nav1.4/SCN4A subfamily.</text>
</comment>
<keyword evidence="2 20" id="KW-0813">Transport</keyword>
<evidence type="ECO:0000256" key="16">
    <source>
        <dbReference type="ARBA" id="ARBA00036239"/>
    </source>
</evidence>
<dbReference type="PROSITE" id="PS50096">
    <property type="entry name" value="IQ"/>
    <property type="match status" value="1"/>
</dbReference>
<feature type="transmembrane region" description="Helical" evidence="20">
    <location>
        <begin position="211"/>
        <end position="231"/>
    </location>
</feature>
<evidence type="ECO:0000256" key="22">
    <source>
        <dbReference type="SAM" id="MobiDB-lite"/>
    </source>
</evidence>
<feature type="transmembrane region" description="Helical" evidence="20">
    <location>
        <begin position="587"/>
        <end position="615"/>
    </location>
</feature>
<evidence type="ECO:0000256" key="3">
    <source>
        <dbReference type="ARBA" id="ARBA00022461"/>
    </source>
</evidence>
<feature type="transmembrane region" description="Helical" evidence="20">
    <location>
        <begin position="645"/>
        <end position="665"/>
    </location>
</feature>
<accession>A0A671QNL3</accession>
<evidence type="ECO:0000256" key="18">
    <source>
        <dbReference type="ARBA" id="ARBA00055248"/>
    </source>
</evidence>
<organism evidence="26 27">
    <name type="scientific">Sinocyclocheilus anshuiensis</name>
    <dbReference type="NCBI Taxonomy" id="1608454"/>
    <lineage>
        <taxon>Eukaryota</taxon>
        <taxon>Metazoa</taxon>
        <taxon>Chordata</taxon>
        <taxon>Craniata</taxon>
        <taxon>Vertebrata</taxon>
        <taxon>Euteleostomi</taxon>
        <taxon>Actinopterygii</taxon>
        <taxon>Neopterygii</taxon>
        <taxon>Teleostei</taxon>
        <taxon>Ostariophysi</taxon>
        <taxon>Cypriniformes</taxon>
        <taxon>Cyprinidae</taxon>
        <taxon>Cyprininae</taxon>
        <taxon>Sinocyclocheilus</taxon>
    </lineage>
</organism>
<feature type="transmembrane region" description="Helical" evidence="20">
    <location>
        <begin position="542"/>
        <end position="566"/>
    </location>
</feature>
<dbReference type="GO" id="GO:0086010">
    <property type="term" value="P:membrane depolarization during action potential"/>
    <property type="evidence" value="ECO:0007669"/>
    <property type="project" value="TreeGrafter"/>
</dbReference>
<dbReference type="Pfam" id="PF06512">
    <property type="entry name" value="Na_trans_assoc"/>
    <property type="match status" value="2"/>
</dbReference>
<feature type="transmembrane region" description="Helical" evidence="20">
    <location>
        <begin position="1333"/>
        <end position="1361"/>
    </location>
</feature>
<keyword evidence="7 20" id="KW-0851">Voltage-gated channel</keyword>
<name>A0A671QNL3_9TELE</name>
<feature type="transmembrane region" description="Helical" evidence="20">
    <location>
        <begin position="1004"/>
        <end position="1030"/>
    </location>
</feature>
<feature type="transmembrane region" description="Helical" evidence="20">
    <location>
        <begin position="1133"/>
        <end position="1157"/>
    </location>
</feature>
<dbReference type="Gene3D" id="1.10.238.10">
    <property type="entry name" value="EF-hand"/>
    <property type="match status" value="1"/>
</dbReference>
<comment type="subunit">
    <text evidence="19">Voltage-gated sodium (Nav) channels consist of an ion-conducting alpha subunit which is functional on its own associated with regulatory beta subunits.</text>
</comment>
<dbReference type="FunFam" id="1.10.287.70:FF:000051">
    <property type="entry name" value="Sodium channel 1"/>
    <property type="match status" value="1"/>
</dbReference>
<feature type="transmembrane region" description="Helical" evidence="20">
    <location>
        <begin position="1216"/>
        <end position="1234"/>
    </location>
</feature>
<evidence type="ECO:0000313" key="27">
    <source>
        <dbReference type="Proteomes" id="UP000472260"/>
    </source>
</evidence>
<feature type="compositionally biased region" description="Acidic residues" evidence="22">
    <location>
        <begin position="782"/>
        <end position="799"/>
    </location>
</feature>
<dbReference type="PANTHER" id="PTHR10037:SF223">
    <property type="entry name" value="SODIUM CHANNEL PROTEIN TYPE 4 SUBUNIT ALPHA"/>
    <property type="match status" value="1"/>
</dbReference>
<feature type="domain" description="SCN5A-like C-terminal IQ motif" evidence="25">
    <location>
        <begin position="1581"/>
        <end position="1614"/>
    </location>
</feature>
<evidence type="ECO:0000259" key="25">
    <source>
        <dbReference type="Pfam" id="PF24609"/>
    </source>
</evidence>
<feature type="transmembrane region" description="Helical" evidence="20">
    <location>
        <begin position="356"/>
        <end position="383"/>
    </location>
</feature>
<dbReference type="InterPro" id="IPR058542">
    <property type="entry name" value="IQ_SCN5A_C"/>
</dbReference>